<comment type="caution">
    <text evidence="3">The sequence shown here is derived from an EMBL/GenBank/DDBJ whole genome shotgun (WGS) entry which is preliminary data.</text>
</comment>
<dbReference type="InterPro" id="IPR036844">
    <property type="entry name" value="Hint_dom_sf"/>
</dbReference>
<evidence type="ECO:0000259" key="2">
    <source>
        <dbReference type="Pfam" id="PF13403"/>
    </source>
</evidence>
<feature type="region of interest" description="Disordered" evidence="1">
    <location>
        <begin position="1"/>
        <end position="29"/>
    </location>
</feature>
<dbReference type="Pfam" id="PF07676">
    <property type="entry name" value="PD40"/>
    <property type="match status" value="2"/>
</dbReference>
<evidence type="ECO:0000256" key="1">
    <source>
        <dbReference type="SAM" id="MobiDB-lite"/>
    </source>
</evidence>
<sequence>MTTGAITRVSTGTDGTQGNAESGSARISADGTKVTFTSRAGNLVPGDTNIVSDVFVKDLTTGTLTRVSTAAAGTQGNAASSQPTLSSDGSRVAFSSGATNLVPGDTNNVGDIFVADVICFATGTRIRTARGDVVVEDLRVGDLAVTVGGGSRPIRWIGSRTLDGTGRALPFNQGPVRIRAGAFGQGLPARDLRLSPGHPVLVGAGADGAGGVLVPAMCLINGTTIAREPATAVTYWHVELDAYDILLAEGLPAESYLDLGSRPWFAGSDARLHDPEFVPAQAPGRCRPVAVEGPVVEAERRRLDAVFAADLAEACAWTEAETFDWVTA</sequence>
<dbReference type="SUPFAM" id="SSF51294">
    <property type="entry name" value="Hedgehog/intein (Hint) domain"/>
    <property type="match status" value="1"/>
</dbReference>
<gene>
    <name evidence="3" type="ORF">VQ02_13530</name>
</gene>
<dbReference type="InterPro" id="IPR028992">
    <property type="entry name" value="Hedgehog/Intein_dom"/>
</dbReference>
<keyword evidence="4" id="KW-1185">Reference proteome</keyword>
<dbReference type="AlphaFoldDB" id="A0A0J6VEF1"/>
<evidence type="ECO:0000313" key="4">
    <source>
        <dbReference type="Proteomes" id="UP000035955"/>
    </source>
</evidence>
<evidence type="ECO:0000313" key="3">
    <source>
        <dbReference type="EMBL" id="KMO37451.1"/>
    </source>
</evidence>
<dbReference type="EMBL" id="LABY01000084">
    <property type="protein sequence ID" value="KMO37451.1"/>
    <property type="molecule type" value="Genomic_DNA"/>
</dbReference>
<proteinExistence type="predicted"/>
<dbReference type="Proteomes" id="UP000035955">
    <property type="component" value="Unassembled WGS sequence"/>
</dbReference>
<dbReference type="SUPFAM" id="SSF82171">
    <property type="entry name" value="DPP6 N-terminal domain-like"/>
    <property type="match status" value="1"/>
</dbReference>
<organism evidence="3 4">
    <name type="scientific">Methylobacterium variabile</name>
    <dbReference type="NCBI Taxonomy" id="298794"/>
    <lineage>
        <taxon>Bacteria</taxon>
        <taxon>Pseudomonadati</taxon>
        <taxon>Pseudomonadota</taxon>
        <taxon>Alphaproteobacteria</taxon>
        <taxon>Hyphomicrobiales</taxon>
        <taxon>Methylobacteriaceae</taxon>
        <taxon>Methylobacterium</taxon>
    </lineage>
</organism>
<reference evidence="3 4" key="1">
    <citation type="submission" date="2015-03" db="EMBL/GenBank/DDBJ databases">
        <title>Genome sequencing of Methylobacterium variabile DSM 16961.</title>
        <authorList>
            <person name="Chaudhry V."/>
            <person name="Patil P.B."/>
        </authorList>
    </citation>
    <scope>NUCLEOTIDE SEQUENCE [LARGE SCALE GENOMIC DNA]</scope>
    <source>
        <strain evidence="3 4">DSM 16961</strain>
    </source>
</reference>
<dbReference type="Gene3D" id="2.120.10.30">
    <property type="entry name" value="TolB, C-terminal domain"/>
    <property type="match status" value="1"/>
</dbReference>
<dbReference type="InterPro" id="IPR011042">
    <property type="entry name" value="6-blade_b-propeller_TolB-like"/>
</dbReference>
<dbReference type="Pfam" id="PF13403">
    <property type="entry name" value="Hint_2"/>
    <property type="match status" value="1"/>
</dbReference>
<name>A0A0J6VEF1_9HYPH</name>
<protein>
    <recommendedName>
        <fullName evidence="2">Hedgehog/Intein (Hint) domain-containing protein</fullName>
    </recommendedName>
</protein>
<feature type="domain" description="Hedgehog/Intein (Hint)" evidence="2">
    <location>
        <begin position="118"/>
        <end position="258"/>
    </location>
</feature>
<dbReference type="OrthoDB" id="7314239at2"/>
<accession>A0A0J6VEF1</accession>
<dbReference type="InterPro" id="IPR011659">
    <property type="entry name" value="WD40"/>
</dbReference>
<dbReference type="PATRIC" id="fig|298794.3.peg.7468"/>
<feature type="compositionally biased region" description="Polar residues" evidence="1">
    <location>
        <begin position="1"/>
        <end position="22"/>
    </location>
</feature>